<gene>
    <name evidence="1" type="ORF">METZ01_LOCUS470343</name>
</gene>
<organism evidence="1">
    <name type="scientific">marine metagenome</name>
    <dbReference type="NCBI Taxonomy" id="408172"/>
    <lineage>
        <taxon>unclassified sequences</taxon>
        <taxon>metagenomes</taxon>
        <taxon>ecological metagenomes</taxon>
    </lineage>
</organism>
<dbReference type="AlphaFoldDB" id="A0A383BCF9"/>
<sequence>STRNGKMKIVILILFCLDLYGHDIEDDYIKWKGYSRLGIIQANNSETGAGTYFRLKRHTKYTFKDLRLFAHWVSENDTYLKLRFKNSNKFIKFSQFYNFTVISFDQNKKVGLDIRSQGGQGAGYFLFDYDYGHINTEFSFSYDIMDHLNDTKKTSYIKIGAFWDNNLLIFETKLEFEAIYQISDIVDNNDLSRIEILFEFYLPLTNHINLIAGYEMEDYFKQDSGYSYFLSVGYKSPFKWTL</sequence>
<reference evidence="1" key="1">
    <citation type="submission" date="2018-05" db="EMBL/GenBank/DDBJ databases">
        <authorList>
            <person name="Lanie J.A."/>
            <person name="Ng W.-L."/>
            <person name="Kazmierczak K.M."/>
            <person name="Andrzejewski T.M."/>
            <person name="Davidsen T.M."/>
            <person name="Wayne K.J."/>
            <person name="Tettelin H."/>
            <person name="Glass J.I."/>
            <person name="Rusch D."/>
            <person name="Podicherti R."/>
            <person name="Tsui H.-C.T."/>
            <person name="Winkler M.E."/>
        </authorList>
    </citation>
    <scope>NUCLEOTIDE SEQUENCE</scope>
</reference>
<name>A0A383BCF9_9ZZZZ</name>
<evidence type="ECO:0008006" key="2">
    <source>
        <dbReference type="Google" id="ProtNLM"/>
    </source>
</evidence>
<dbReference type="EMBL" id="UINC01199184">
    <property type="protein sequence ID" value="SVE17489.1"/>
    <property type="molecule type" value="Genomic_DNA"/>
</dbReference>
<feature type="non-terminal residue" evidence="1">
    <location>
        <position position="1"/>
    </location>
</feature>
<protein>
    <recommendedName>
        <fullName evidence="2">DUF481 domain-containing protein</fullName>
    </recommendedName>
</protein>
<proteinExistence type="predicted"/>
<evidence type="ECO:0000313" key="1">
    <source>
        <dbReference type="EMBL" id="SVE17489.1"/>
    </source>
</evidence>
<accession>A0A383BCF9</accession>